<sequence length="120" mass="14267">EDMWEYLLPEMEWLSPHRLIFISSPIAIRQTELPICFKSIYDLLKNSNFNRFSYNNVIRATNQKFPKSIKDVKLVFLTNQFLHNPPRIADQHQRYEEMLGGMDAMIQLMTLLKHKLQING</sequence>
<dbReference type="AlphaFoldDB" id="A0A7M5XKH0"/>
<organism evidence="1 2">
    <name type="scientific">Clytia hemisphaerica</name>
    <dbReference type="NCBI Taxonomy" id="252671"/>
    <lineage>
        <taxon>Eukaryota</taxon>
        <taxon>Metazoa</taxon>
        <taxon>Cnidaria</taxon>
        <taxon>Hydrozoa</taxon>
        <taxon>Hydroidolina</taxon>
        <taxon>Leptothecata</taxon>
        <taxon>Obeliida</taxon>
        <taxon>Clytiidae</taxon>
        <taxon>Clytia</taxon>
    </lineage>
</organism>
<dbReference type="EnsemblMetazoa" id="CLYHEMT024524.1">
    <property type="protein sequence ID" value="CLYHEMP024524.1"/>
    <property type="gene ID" value="CLYHEMG024524"/>
</dbReference>
<evidence type="ECO:0000313" key="2">
    <source>
        <dbReference type="Proteomes" id="UP000594262"/>
    </source>
</evidence>
<reference evidence="1" key="1">
    <citation type="submission" date="2021-01" db="UniProtKB">
        <authorList>
            <consortium name="EnsemblMetazoa"/>
        </authorList>
    </citation>
    <scope>IDENTIFICATION</scope>
</reference>
<accession>A0A7M5XKH0</accession>
<keyword evidence="2" id="KW-1185">Reference proteome</keyword>
<protein>
    <submittedName>
        <fullName evidence="1">Uncharacterized protein</fullName>
    </submittedName>
</protein>
<proteinExistence type="predicted"/>
<dbReference type="Proteomes" id="UP000594262">
    <property type="component" value="Unplaced"/>
</dbReference>
<name>A0A7M5XKH0_9CNID</name>
<evidence type="ECO:0000313" key="1">
    <source>
        <dbReference type="EnsemblMetazoa" id="CLYHEMP024524.1"/>
    </source>
</evidence>